<sequence length="362" mass="40645">MSNKTLDLNFLINLINSYKKLSKSEREKFLDFKLRYYQFFIKVSLTATCLSSILFLVSDAQLSGTFGSTVITRFSVMLPLILYLIVEPRIKGRRLKTFSDYFLSECIVWATIWSVYHLTNKVHFAEGSFSMNLIFIILGLGTSAASGLINYAVFFAGLIISNTFNCYPNFDIILSLNIPTAVAVTAAQVILSLGAYDNYLTNARLEKSLMYDALTGVGNRERLQSLLSENKLVKDIKPTSVIMIDVDNFKSINDTNGHEAGDIVLKYVGDFFNRHMRNGDNVIRYGGDEFLLIMYNCKTTVASKRIKAIREKMNADETKPYDFSFSAGIAAYTGDFKGDLECADKALYHVKQGSKGSTYVSK</sequence>
<proteinExistence type="predicted"/>
<reference evidence="3" key="1">
    <citation type="journal article" date="2020" name="Appl. Environ. Microbiol.">
        <title>Medium-Chain Fatty Acid Synthesis by 'Candidatus Weimeria bifida' gen. nov., sp. nov., and 'Candidatus Pseudoramibacter fermentans' sp. nov.</title>
        <authorList>
            <person name="Scarborough M.J."/>
            <person name="Myers K.S."/>
            <person name="Donohue T.J."/>
            <person name="Noguera D.R."/>
        </authorList>
    </citation>
    <scope>NUCLEOTIDE SEQUENCE</scope>
    <source>
        <strain evidence="3">LCO1.1</strain>
    </source>
</reference>
<evidence type="ECO:0000313" key="3">
    <source>
        <dbReference type="EMBL" id="MQN01874.1"/>
    </source>
</evidence>
<feature type="transmembrane region" description="Helical" evidence="1">
    <location>
        <begin position="64"/>
        <end position="86"/>
    </location>
</feature>
<keyword evidence="4" id="KW-1185">Reference proteome</keyword>
<dbReference type="InterPro" id="IPR000160">
    <property type="entry name" value="GGDEF_dom"/>
</dbReference>
<dbReference type="Proteomes" id="UP000460257">
    <property type="component" value="Unassembled WGS sequence"/>
</dbReference>
<evidence type="ECO:0000256" key="1">
    <source>
        <dbReference type="SAM" id="Phobius"/>
    </source>
</evidence>
<dbReference type="CDD" id="cd01949">
    <property type="entry name" value="GGDEF"/>
    <property type="match status" value="1"/>
</dbReference>
<dbReference type="EMBL" id="VOGC01000007">
    <property type="protein sequence ID" value="MQN01874.1"/>
    <property type="molecule type" value="Genomic_DNA"/>
</dbReference>
<name>A0A6N7IZY8_9FIRM</name>
<feature type="transmembrane region" description="Helical" evidence="1">
    <location>
        <begin position="172"/>
        <end position="196"/>
    </location>
</feature>
<feature type="transmembrane region" description="Helical" evidence="1">
    <location>
        <begin position="36"/>
        <end position="58"/>
    </location>
</feature>
<protein>
    <submittedName>
        <fullName evidence="3">GGDEF domain-containing protein</fullName>
    </submittedName>
</protein>
<gene>
    <name evidence="3" type="ORF">FRC54_08175</name>
</gene>
<dbReference type="SUPFAM" id="SSF55073">
    <property type="entry name" value="Nucleotide cyclase"/>
    <property type="match status" value="1"/>
</dbReference>
<organism evidence="3 4">
    <name type="scientific">Candidatus Weimeria bifida</name>
    <dbReference type="NCBI Taxonomy" id="2599074"/>
    <lineage>
        <taxon>Bacteria</taxon>
        <taxon>Bacillati</taxon>
        <taxon>Bacillota</taxon>
        <taxon>Clostridia</taxon>
        <taxon>Lachnospirales</taxon>
        <taxon>Lachnospiraceae</taxon>
        <taxon>Candidatus Weimeria</taxon>
    </lineage>
</organism>
<comment type="caution">
    <text evidence="3">The sequence shown here is derived from an EMBL/GenBank/DDBJ whole genome shotgun (WGS) entry which is preliminary data.</text>
</comment>
<keyword evidence="1" id="KW-0812">Transmembrane</keyword>
<dbReference type="InterPro" id="IPR050469">
    <property type="entry name" value="Diguanylate_Cyclase"/>
</dbReference>
<dbReference type="GO" id="GO:1902201">
    <property type="term" value="P:negative regulation of bacterial-type flagellum-dependent cell motility"/>
    <property type="evidence" value="ECO:0007669"/>
    <property type="project" value="TreeGrafter"/>
</dbReference>
<evidence type="ECO:0000313" key="4">
    <source>
        <dbReference type="Proteomes" id="UP000460257"/>
    </source>
</evidence>
<dbReference type="Pfam" id="PF00990">
    <property type="entry name" value="GGDEF"/>
    <property type="match status" value="1"/>
</dbReference>
<evidence type="ECO:0000259" key="2">
    <source>
        <dbReference type="PROSITE" id="PS50887"/>
    </source>
</evidence>
<dbReference type="GO" id="GO:0005886">
    <property type="term" value="C:plasma membrane"/>
    <property type="evidence" value="ECO:0007669"/>
    <property type="project" value="TreeGrafter"/>
</dbReference>
<dbReference type="AlphaFoldDB" id="A0A6N7IZY8"/>
<dbReference type="PROSITE" id="PS50887">
    <property type="entry name" value="GGDEF"/>
    <property type="match status" value="1"/>
</dbReference>
<dbReference type="InterPro" id="IPR043128">
    <property type="entry name" value="Rev_trsase/Diguanyl_cyclase"/>
</dbReference>
<dbReference type="InterPro" id="IPR029787">
    <property type="entry name" value="Nucleotide_cyclase"/>
</dbReference>
<keyword evidence="1" id="KW-0472">Membrane</keyword>
<dbReference type="NCBIfam" id="TIGR00254">
    <property type="entry name" value="GGDEF"/>
    <property type="match status" value="1"/>
</dbReference>
<dbReference type="Gene3D" id="3.30.70.270">
    <property type="match status" value="1"/>
</dbReference>
<dbReference type="SMART" id="SM00267">
    <property type="entry name" value="GGDEF"/>
    <property type="match status" value="1"/>
</dbReference>
<accession>A0A6N7IZY8</accession>
<feature type="transmembrane region" description="Helical" evidence="1">
    <location>
        <begin position="136"/>
        <end position="160"/>
    </location>
</feature>
<dbReference type="GO" id="GO:0043709">
    <property type="term" value="P:cell adhesion involved in single-species biofilm formation"/>
    <property type="evidence" value="ECO:0007669"/>
    <property type="project" value="TreeGrafter"/>
</dbReference>
<feature type="domain" description="GGDEF" evidence="2">
    <location>
        <begin position="237"/>
        <end position="362"/>
    </location>
</feature>
<dbReference type="PANTHER" id="PTHR45138:SF9">
    <property type="entry name" value="DIGUANYLATE CYCLASE DGCM-RELATED"/>
    <property type="match status" value="1"/>
</dbReference>
<dbReference type="PANTHER" id="PTHR45138">
    <property type="entry name" value="REGULATORY COMPONENTS OF SENSORY TRANSDUCTION SYSTEM"/>
    <property type="match status" value="1"/>
</dbReference>
<keyword evidence="1" id="KW-1133">Transmembrane helix</keyword>
<dbReference type="GO" id="GO:0052621">
    <property type="term" value="F:diguanylate cyclase activity"/>
    <property type="evidence" value="ECO:0007669"/>
    <property type="project" value="TreeGrafter"/>
</dbReference>